<sequence>MPRIHDRGGWPDIGPIDRDEHDPTMWEKRTDALMRALRSRHYIEVDELRRAIESIDPLV</sequence>
<protein>
    <recommendedName>
        <fullName evidence="2">Nitrile hydratase beta subunit-like N-terminal domain-containing protein</fullName>
    </recommendedName>
</protein>
<accession>W4LYR8</accession>
<dbReference type="InterPro" id="IPR049054">
    <property type="entry name" value="CN_hydtase_beta-like_N"/>
</dbReference>
<feature type="region of interest" description="Disordered" evidence="1">
    <location>
        <begin position="1"/>
        <end position="23"/>
    </location>
</feature>
<dbReference type="Pfam" id="PF21006">
    <property type="entry name" value="NHase_beta_N"/>
    <property type="match status" value="1"/>
</dbReference>
<dbReference type="SUPFAM" id="SSF50090">
    <property type="entry name" value="Electron transport accessory proteins"/>
    <property type="match status" value="1"/>
</dbReference>
<keyword evidence="4" id="KW-1185">Reference proteome</keyword>
<dbReference type="Gene3D" id="1.10.472.20">
    <property type="entry name" value="Nitrile hydratase, beta subunit"/>
    <property type="match status" value="1"/>
</dbReference>
<dbReference type="InterPro" id="IPR042262">
    <property type="entry name" value="CN_hydtase_beta_C"/>
</dbReference>
<comment type="caution">
    <text evidence="3">The sequence shown here is derived from an EMBL/GenBank/DDBJ whole genome shotgun (WGS) entry which is preliminary data.</text>
</comment>
<evidence type="ECO:0000259" key="2">
    <source>
        <dbReference type="Pfam" id="PF21006"/>
    </source>
</evidence>
<proteinExistence type="predicted"/>
<dbReference type="InterPro" id="IPR008990">
    <property type="entry name" value="Elect_transpt_acc-like_dom_sf"/>
</dbReference>
<organism evidence="3 4">
    <name type="scientific">Candidatus Entotheonella gemina</name>
    <dbReference type="NCBI Taxonomy" id="1429439"/>
    <lineage>
        <taxon>Bacteria</taxon>
        <taxon>Pseudomonadati</taxon>
        <taxon>Nitrospinota/Tectimicrobiota group</taxon>
        <taxon>Candidatus Tectimicrobiota</taxon>
        <taxon>Candidatus Entotheonellia</taxon>
        <taxon>Candidatus Entotheonellales</taxon>
        <taxon>Candidatus Entotheonellaceae</taxon>
        <taxon>Candidatus Entotheonella</taxon>
    </lineage>
</organism>
<name>W4LYR8_9BACT</name>
<dbReference type="EMBL" id="AZHX01001465">
    <property type="protein sequence ID" value="ETX03080.1"/>
    <property type="molecule type" value="Genomic_DNA"/>
</dbReference>
<dbReference type="Proteomes" id="UP000019140">
    <property type="component" value="Unassembled WGS sequence"/>
</dbReference>
<feature type="domain" description="Nitrile hydratase beta subunit-like N-terminal" evidence="2">
    <location>
        <begin position="1"/>
        <end position="57"/>
    </location>
</feature>
<evidence type="ECO:0000313" key="4">
    <source>
        <dbReference type="Proteomes" id="UP000019140"/>
    </source>
</evidence>
<evidence type="ECO:0000313" key="3">
    <source>
        <dbReference type="EMBL" id="ETX03080.1"/>
    </source>
</evidence>
<reference evidence="3 4" key="1">
    <citation type="journal article" date="2014" name="Nature">
        <title>An environmental bacterial taxon with a large and distinct metabolic repertoire.</title>
        <authorList>
            <person name="Wilson M.C."/>
            <person name="Mori T."/>
            <person name="Ruckert C."/>
            <person name="Uria A.R."/>
            <person name="Helf M.J."/>
            <person name="Takada K."/>
            <person name="Gernert C."/>
            <person name="Steffens U.A."/>
            <person name="Heycke N."/>
            <person name="Schmitt S."/>
            <person name="Rinke C."/>
            <person name="Helfrich E.J."/>
            <person name="Brachmann A.O."/>
            <person name="Gurgui C."/>
            <person name="Wakimoto T."/>
            <person name="Kracht M."/>
            <person name="Crusemann M."/>
            <person name="Hentschel U."/>
            <person name="Abe I."/>
            <person name="Matsunaga S."/>
            <person name="Kalinowski J."/>
            <person name="Takeyama H."/>
            <person name="Piel J."/>
        </authorList>
    </citation>
    <scope>NUCLEOTIDE SEQUENCE [LARGE SCALE GENOMIC DNA]</scope>
    <source>
        <strain evidence="4">TSY2</strain>
    </source>
</reference>
<dbReference type="HOGENOM" id="CLU_2983434_0_0_7"/>
<feature type="non-terminal residue" evidence="3">
    <location>
        <position position="59"/>
    </location>
</feature>
<gene>
    <name evidence="3" type="ORF">ETSY2_34175</name>
</gene>
<evidence type="ECO:0000256" key="1">
    <source>
        <dbReference type="SAM" id="MobiDB-lite"/>
    </source>
</evidence>
<dbReference type="AlphaFoldDB" id="W4LYR8"/>